<dbReference type="AlphaFoldDB" id="A0AAX4IM43"/>
<dbReference type="SUPFAM" id="SSF57959">
    <property type="entry name" value="Leucine zipper domain"/>
    <property type="match status" value="1"/>
</dbReference>
<feature type="region of interest" description="Disordered" evidence="1">
    <location>
        <begin position="280"/>
        <end position="359"/>
    </location>
</feature>
<dbReference type="InterPro" id="IPR004827">
    <property type="entry name" value="bZIP"/>
</dbReference>
<evidence type="ECO:0000313" key="4">
    <source>
        <dbReference type="EMBL" id="WQF84262.1"/>
    </source>
</evidence>
<dbReference type="CDD" id="cd14686">
    <property type="entry name" value="bZIP"/>
    <property type="match status" value="1"/>
</dbReference>
<feature type="compositionally biased region" description="Basic and acidic residues" evidence="1">
    <location>
        <begin position="343"/>
        <end position="359"/>
    </location>
</feature>
<dbReference type="Proteomes" id="UP001322277">
    <property type="component" value="Chromosome 6"/>
</dbReference>
<sequence>MQHISHWLIDNLLCLRIGSGQICPRPPPPSRYPSSPPKPWFLCCPYLSTLFDFGTIPVDSNWTGIMAFDRSRSPSHPPCRTHPDPSSSLLGNQICLSGGQCSSCEDPGFEFISAAPTRDHLQGGLLLEPAIPCLNQMAQSGHPGSALLVEARYTSLSLYDVPLSEQTPFLAPTNDYHFHQQWAGQGYQTFEPVFSLGNSAGPTDSIHWERERPSHQASEAAITTTPGYSAVSWAPWSEDWSWYQELQQNLQQSQPVVFSQPPQCPTPAASPLAMDAAWHPATSGQTRPEPDSRTTTTKKKVTMSVKEPLEPHSSSTAQHCAKRARVEAGSEPSPVTPISCVKGDNKGEDSDISRALRGPERKKTYRVKNRAAAKRCREKTTQYEMDLVNKEKQVTQERVYLDSCVTALKNEVTSHTHFPTTPPFRPPKKEGIPTNTSMFN</sequence>
<evidence type="ECO:0000313" key="5">
    <source>
        <dbReference type="Proteomes" id="UP001322277"/>
    </source>
</evidence>
<evidence type="ECO:0000259" key="3">
    <source>
        <dbReference type="PROSITE" id="PS00036"/>
    </source>
</evidence>
<proteinExistence type="predicted"/>
<accession>A0AAX4IM43</accession>
<feature type="region of interest" description="Disordered" evidence="1">
    <location>
        <begin position="414"/>
        <end position="440"/>
    </location>
</feature>
<gene>
    <name evidence="4" type="ORF">CDEST_09276</name>
</gene>
<feature type="signal peptide" evidence="2">
    <location>
        <begin position="1"/>
        <end position="20"/>
    </location>
</feature>
<dbReference type="KEGG" id="cdet:87945779"/>
<feature type="chain" id="PRO_5043814006" evidence="2">
    <location>
        <begin position="21"/>
        <end position="440"/>
    </location>
</feature>
<dbReference type="GeneID" id="87945779"/>
<reference evidence="5" key="1">
    <citation type="journal article" date="2023" name="bioRxiv">
        <title>Complete genome of the Medicago anthracnose fungus, Colletotrichum destructivum, reveals a mini-chromosome-like region within a core chromosome.</title>
        <authorList>
            <person name="Lapalu N."/>
            <person name="Simon A."/>
            <person name="Lu A."/>
            <person name="Plaumann P.-L."/>
            <person name="Amselem J."/>
            <person name="Pigne S."/>
            <person name="Auger A."/>
            <person name="Koch C."/>
            <person name="Dallery J.-F."/>
            <person name="O'Connell R.J."/>
        </authorList>
    </citation>
    <scope>NUCLEOTIDE SEQUENCE [LARGE SCALE GENOMIC DNA]</scope>
    <source>
        <strain evidence="5">CBS 520.97</strain>
    </source>
</reference>
<keyword evidence="5" id="KW-1185">Reference proteome</keyword>
<dbReference type="PROSITE" id="PS00036">
    <property type="entry name" value="BZIP_BASIC"/>
    <property type="match status" value="1"/>
</dbReference>
<dbReference type="EMBL" id="CP137310">
    <property type="protein sequence ID" value="WQF84262.1"/>
    <property type="molecule type" value="Genomic_DNA"/>
</dbReference>
<evidence type="ECO:0000256" key="1">
    <source>
        <dbReference type="SAM" id="MobiDB-lite"/>
    </source>
</evidence>
<feature type="domain" description="BZIP" evidence="3">
    <location>
        <begin position="366"/>
        <end position="379"/>
    </location>
</feature>
<protein>
    <submittedName>
        <fullName evidence="4">Basic-leucine zipper domain-containing protein</fullName>
    </submittedName>
</protein>
<dbReference type="RefSeq" id="XP_062781486.1">
    <property type="nucleotide sequence ID" value="XM_062925435.1"/>
</dbReference>
<keyword evidence="2" id="KW-0732">Signal</keyword>
<organism evidence="4 5">
    <name type="scientific">Colletotrichum destructivum</name>
    <dbReference type="NCBI Taxonomy" id="34406"/>
    <lineage>
        <taxon>Eukaryota</taxon>
        <taxon>Fungi</taxon>
        <taxon>Dikarya</taxon>
        <taxon>Ascomycota</taxon>
        <taxon>Pezizomycotina</taxon>
        <taxon>Sordariomycetes</taxon>
        <taxon>Hypocreomycetidae</taxon>
        <taxon>Glomerellales</taxon>
        <taxon>Glomerellaceae</taxon>
        <taxon>Colletotrichum</taxon>
        <taxon>Colletotrichum destructivum species complex</taxon>
    </lineage>
</organism>
<dbReference type="GO" id="GO:0003700">
    <property type="term" value="F:DNA-binding transcription factor activity"/>
    <property type="evidence" value="ECO:0007669"/>
    <property type="project" value="InterPro"/>
</dbReference>
<name>A0AAX4IM43_9PEZI</name>
<evidence type="ECO:0000256" key="2">
    <source>
        <dbReference type="SAM" id="SignalP"/>
    </source>
</evidence>
<dbReference type="InterPro" id="IPR046347">
    <property type="entry name" value="bZIP_sf"/>
</dbReference>
<dbReference type="Gene3D" id="1.20.5.170">
    <property type="match status" value="1"/>
</dbReference>